<dbReference type="InterPro" id="IPR000829">
    <property type="entry name" value="DAGK"/>
</dbReference>
<evidence type="ECO:0000313" key="23">
    <source>
        <dbReference type="EMBL" id="PLT95692.1"/>
    </source>
</evidence>
<proteinExistence type="inferred from homology"/>
<keyword evidence="13 21" id="KW-0418">Kinase</keyword>
<evidence type="ECO:0000256" key="13">
    <source>
        <dbReference type="ARBA" id="ARBA00022777"/>
    </source>
</evidence>
<dbReference type="PANTHER" id="PTHR34299:SF1">
    <property type="entry name" value="DIACYLGLYCEROL KINASE"/>
    <property type="match status" value="1"/>
</dbReference>
<keyword evidence="14 21" id="KW-0067">ATP-binding</keyword>
<comment type="caution">
    <text evidence="23">The sequence shown here is derived from an EMBL/GenBank/DDBJ whole genome shotgun (WGS) entry which is preliminary data.</text>
</comment>
<comment type="catalytic activity">
    <reaction evidence="21">
        <text>a 1,2-diacyl-sn-glycerol + ATP = a 1,2-diacyl-sn-glycero-3-phosphate + ADP + H(+)</text>
        <dbReference type="Rhea" id="RHEA:10272"/>
        <dbReference type="ChEBI" id="CHEBI:15378"/>
        <dbReference type="ChEBI" id="CHEBI:17815"/>
        <dbReference type="ChEBI" id="CHEBI:30616"/>
        <dbReference type="ChEBI" id="CHEBI:58608"/>
        <dbReference type="ChEBI" id="CHEBI:456216"/>
        <dbReference type="EC" id="2.7.1.107"/>
    </reaction>
</comment>
<keyword evidence="19" id="KW-0594">Phospholipid biosynthesis</keyword>
<dbReference type="EMBL" id="NBUC01000149">
    <property type="protein sequence ID" value="PLT95692.1"/>
    <property type="molecule type" value="Genomic_DNA"/>
</dbReference>
<accession>A0ABX4TFE6</accession>
<keyword evidence="20 21" id="KW-1208">Phospholipid metabolism</keyword>
<comment type="cofactor">
    <cofactor evidence="1">
        <name>Mg(2+)</name>
        <dbReference type="ChEBI" id="CHEBI:18420"/>
    </cofactor>
</comment>
<keyword evidence="6" id="KW-1003">Cell membrane</keyword>
<evidence type="ECO:0000256" key="21">
    <source>
        <dbReference type="RuleBase" id="RU363065"/>
    </source>
</evidence>
<evidence type="ECO:0000256" key="4">
    <source>
        <dbReference type="ARBA" id="ARBA00012133"/>
    </source>
</evidence>
<evidence type="ECO:0000256" key="9">
    <source>
        <dbReference type="ARBA" id="ARBA00022679"/>
    </source>
</evidence>
<evidence type="ECO:0000256" key="2">
    <source>
        <dbReference type="ARBA" id="ARBA00004429"/>
    </source>
</evidence>
<dbReference type="CDD" id="cd14264">
    <property type="entry name" value="DAGK_IM"/>
    <property type="match status" value="1"/>
</dbReference>
<evidence type="ECO:0000256" key="16">
    <source>
        <dbReference type="ARBA" id="ARBA00022989"/>
    </source>
</evidence>
<evidence type="ECO:0000256" key="14">
    <source>
        <dbReference type="ARBA" id="ARBA00022840"/>
    </source>
</evidence>
<evidence type="ECO:0000256" key="11">
    <source>
        <dbReference type="ARBA" id="ARBA00022723"/>
    </source>
</evidence>
<evidence type="ECO:0000313" key="24">
    <source>
        <dbReference type="Proteomes" id="UP001190825"/>
    </source>
</evidence>
<evidence type="ECO:0000256" key="3">
    <source>
        <dbReference type="ARBA" id="ARBA00005967"/>
    </source>
</evidence>
<reference evidence="23 24" key="1">
    <citation type="journal article" date="2018" name="FEMS Microbiol. Ecol.">
        <title>Co-invading symbiotic mutualists of Medicago polymorpha retain high ancestral diversity and contain diverse accessory genomes.</title>
        <authorList>
            <person name="Porter S.S."/>
            <person name="Faber-Hammond J.J."/>
            <person name="Friesen M.L."/>
        </authorList>
    </citation>
    <scope>NUCLEOTIDE SEQUENCE [LARGE SCALE GENOMIC DNA]</scope>
    <source>
        <strain evidence="23 24">Str16</strain>
    </source>
</reference>
<evidence type="ECO:0000256" key="22">
    <source>
        <dbReference type="SAM" id="MobiDB-lite"/>
    </source>
</evidence>
<keyword evidence="17 21" id="KW-0443">Lipid metabolism</keyword>
<dbReference type="PANTHER" id="PTHR34299">
    <property type="entry name" value="DIACYLGLYCEROL KINASE"/>
    <property type="match status" value="1"/>
</dbReference>
<protein>
    <recommendedName>
        <fullName evidence="5 21">Diacylglycerol kinase</fullName>
        <ecNumber evidence="4 21">2.7.1.107</ecNumber>
    </recommendedName>
</protein>
<evidence type="ECO:0000256" key="20">
    <source>
        <dbReference type="ARBA" id="ARBA00023264"/>
    </source>
</evidence>
<evidence type="ECO:0000256" key="19">
    <source>
        <dbReference type="ARBA" id="ARBA00023209"/>
    </source>
</evidence>
<keyword evidence="8 21" id="KW-0997">Cell inner membrane</keyword>
<comment type="function">
    <text evidence="21">Catalyzes the ATP-dependent phosphorylation of sn-l,2-diacylglycerol (DAG) to phosphatidic acid. Involved in the recycling of diacylglycerol produced as a by-product during membrane-derived oligosaccharide (MDO) biosynthesis.</text>
</comment>
<evidence type="ECO:0000256" key="12">
    <source>
        <dbReference type="ARBA" id="ARBA00022741"/>
    </source>
</evidence>
<name>A0ABX4TFE6_9HYPH</name>
<keyword evidence="12 21" id="KW-0547">Nucleotide-binding</keyword>
<evidence type="ECO:0000256" key="5">
    <source>
        <dbReference type="ARBA" id="ARBA00017575"/>
    </source>
</evidence>
<dbReference type="Gene3D" id="1.10.287.3610">
    <property type="match status" value="1"/>
</dbReference>
<organism evidence="23 24">
    <name type="scientific">Sinorhizobium medicae</name>
    <dbReference type="NCBI Taxonomy" id="110321"/>
    <lineage>
        <taxon>Bacteria</taxon>
        <taxon>Pseudomonadati</taxon>
        <taxon>Pseudomonadota</taxon>
        <taxon>Alphaproteobacteria</taxon>
        <taxon>Hyphomicrobiales</taxon>
        <taxon>Rhizobiaceae</taxon>
        <taxon>Sinorhizobium/Ensifer group</taxon>
        <taxon>Sinorhizobium</taxon>
    </lineage>
</organism>
<keyword evidence="7" id="KW-0444">Lipid biosynthesis</keyword>
<dbReference type="InterPro" id="IPR033718">
    <property type="entry name" value="DAGK_prok"/>
</dbReference>
<gene>
    <name evidence="23" type="ORF">BMJ33_29345</name>
</gene>
<dbReference type="EC" id="2.7.1.107" evidence="4 21"/>
<evidence type="ECO:0000256" key="6">
    <source>
        <dbReference type="ARBA" id="ARBA00022475"/>
    </source>
</evidence>
<feature type="region of interest" description="Disordered" evidence="22">
    <location>
        <begin position="1"/>
        <end position="35"/>
    </location>
</feature>
<dbReference type="Pfam" id="PF01219">
    <property type="entry name" value="DAGK_prokar"/>
    <property type="match status" value="1"/>
</dbReference>
<dbReference type="InterPro" id="IPR036945">
    <property type="entry name" value="DAGK_sf"/>
</dbReference>
<keyword evidence="16 21" id="KW-1133">Transmembrane helix</keyword>
<evidence type="ECO:0000256" key="7">
    <source>
        <dbReference type="ARBA" id="ARBA00022516"/>
    </source>
</evidence>
<evidence type="ECO:0000256" key="18">
    <source>
        <dbReference type="ARBA" id="ARBA00023136"/>
    </source>
</evidence>
<evidence type="ECO:0000256" key="8">
    <source>
        <dbReference type="ARBA" id="ARBA00022519"/>
    </source>
</evidence>
<keyword evidence="15" id="KW-0460">Magnesium</keyword>
<evidence type="ECO:0000256" key="1">
    <source>
        <dbReference type="ARBA" id="ARBA00001946"/>
    </source>
</evidence>
<keyword evidence="18 21" id="KW-0472">Membrane</keyword>
<sequence>MPGGQGGRAAFARQSLPQCSRPDAGEDAGPRSGAGHLRSLPQRVFNLPSPSAPASPICAATGYSNGGLTRLAKEAAFRPEALAGVRLVVAYAVMEVTAAIRLSAAVLYLPLIAMEAVNTAIEEIIDHISPEMSDTGKHAKDLGSLAVFCLISANSILLHYALSLHLTV</sequence>
<comment type="similarity">
    <text evidence="3 21">Belongs to the bacterial diacylglycerol kinase family.</text>
</comment>
<dbReference type="Proteomes" id="UP001190825">
    <property type="component" value="Unassembled WGS sequence"/>
</dbReference>
<comment type="subcellular location">
    <subcellularLocation>
        <location evidence="2 21">Cell inner membrane</location>
        <topology evidence="2 21">Multi-pass membrane protein</topology>
    </subcellularLocation>
</comment>
<keyword evidence="10 21" id="KW-0812">Transmembrane</keyword>
<keyword evidence="24" id="KW-1185">Reference proteome</keyword>
<evidence type="ECO:0000256" key="10">
    <source>
        <dbReference type="ARBA" id="ARBA00022692"/>
    </source>
</evidence>
<keyword evidence="9 21" id="KW-0808">Transferase</keyword>
<feature type="transmembrane region" description="Helical" evidence="21">
    <location>
        <begin position="142"/>
        <end position="162"/>
    </location>
</feature>
<evidence type="ECO:0000256" key="15">
    <source>
        <dbReference type="ARBA" id="ARBA00022842"/>
    </source>
</evidence>
<evidence type="ECO:0000256" key="17">
    <source>
        <dbReference type="ARBA" id="ARBA00023098"/>
    </source>
</evidence>
<keyword evidence="11" id="KW-0479">Metal-binding</keyword>
<comment type="caution">
    <text evidence="21">Lacks conserved residue(s) required for the propagation of feature annotation.</text>
</comment>